<dbReference type="EMBL" id="CP034207">
    <property type="protein sequence ID" value="QBZ61591.1"/>
    <property type="molecule type" value="Genomic_DNA"/>
</dbReference>
<evidence type="ECO:0000256" key="4">
    <source>
        <dbReference type="SAM" id="MobiDB-lite"/>
    </source>
</evidence>
<name>A0A4P7NHV3_PYROR</name>
<dbReference type="InterPro" id="IPR011141">
    <property type="entry name" value="Polyketide_synthase_type-III"/>
</dbReference>
<dbReference type="InterPro" id="IPR001099">
    <property type="entry name" value="Chalcone/stilbene_synt_N"/>
</dbReference>
<accession>A0A4P7NHV3</accession>
<protein>
    <submittedName>
        <fullName evidence="5">Uncharacterized protein</fullName>
    </submittedName>
</protein>
<dbReference type="AlphaFoldDB" id="A0A4P7NHV3"/>
<gene>
    <name evidence="5" type="ORF">PoMZ_08543</name>
</gene>
<dbReference type="GO" id="GO:0030639">
    <property type="term" value="P:polyketide biosynthetic process"/>
    <property type="evidence" value="ECO:0007669"/>
    <property type="project" value="TreeGrafter"/>
</dbReference>
<evidence type="ECO:0000256" key="3">
    <source>
        <dbReference type="RuleBase" id="RU003633"/>
    </source>
</evidence>
<evidence type="ECO:0000256" key="1">
    <source>
        <dbReference type="ARBA" id="ARBA00005531"/>
    </source>
</evidence>
<comment type="similarity">
    <text evidence="1 3">Belongs to the thiolase-like superfamily. Chalcone/stilbene synthases family.</text>
</comment>
<reference evidence="5 6" key="1">
    <citation type="journal article" date="2019" name="Mol. Biol. Evol.">
        <title>Blast fungal genomes show frequent chromosomal changes, gene gains and losses, and effector gene turnover.</title>
        <authorList>
            <person name="Gomez Luciano L.B."/>
            <person name="Jason Tsai I."/>
            <person name="Chuma I."/>
            <person name="Tosa Y."/>
            <person name="Chen Y.H."/>
            <person name="Li J.Y."/>
            <person name="Li M.Y."/>
            <person name="Jade Lu M.Y."/>
            <person name="Nakayashiki H."/>
            <person name="Li W.H."/>
        </authorList>
    </citation>
    <scope>NUCLEOTIDE SEQUENCE [LARGE SCALE GENOMIC DNA]</scope>
    <source>
        <strain evidence="5">MZ5-1-6</strain>
    </source>
</reference>
<dbReference type="PANTHER" id="PTHR11877">
    <property type="entry name" value="HYDROXYMETHYLGLUTARYL-COA SYNTHASE"/>
    <property type="match status" value="1"/>
</dbReference>
<sequence length="424" mass="44656">MGGVESKSVPPCTSITSGTNRAQKAPAKKILSAPGLYITGLGSQFPPHLFGPEKLEELARRLYDVEKPALKKLLHINRSTGIETRAAVGTFETISFASRSDPPSIADMDDLFRNSAGVDLATEACRKALEEWGGDAATEITHTVAVTCTNQGNPGYDLMVAQRLGLGAGVDRTLLSGVGCAGGLAILRCAAQLAAGAAARGRPARVLCFACEVCTPGMRRELAEADACGDDPAGVSIAGALFADGAAAFVLCNELGMPEKQSDGAGKRPPLLQLLEWDNAVIPDTVQHLASYVDPLGFHTILTRDVPRLAVKAVRPMLESLLQLPYLREQIGSSAEGLGAVDLDWALHPGGQAIISGVQTTLNLTDHQLRATKQIYRTRGNSSSSAVLAVLDLLRGMGKGRDHIVAASFGPGVAIEMAIFRRCR</sequence>
<feature type="compositionally biased region" description="Polar residues" evidence="4">
    <location>
        <begin position="11"/>
        <end position="22"/>
    </location>
</feature>
<keyword evidence="2 3" id="KW-0808">Transferase</keyword>
<dbReference type="Gene3D" id="3.40.47.10">
    <property type="match status" value="2"/>
</dbReference>
<evidence type="ECO:0000256" key="2">
    <source>
        <dbReference type="ARBA" id="ARBA00022679"/>
    </source>
</evidence>
<evidence type="ECO:0000313" key="6">
    <source>
        <dbReference type="Proteomes" id="UP000294847"/>
    </source>
</evidence>
<dbReference type="PANTHER" id="PTHR11877:SF46">
    <property type="entry name" value="TYPE III POLYKETIDE SYNTHASE A"/>
    <property type="match status" value="1"/>
</dbReference>
<dbReference type="PIRSF" id="PIRSF000451">
    <property type="entry name" value="PKS_III"/>
    <property type="match status" value="1"/>
</dbReference>
<dbReference type="Proteomes" id="UP000294847">
    <property type="component" value="Chromosome 4"/>
</dbReference>
<evidence type="ECO:0000313" key="5">
    <source>
        <dbReference type="EMBL" id="QBZ61591.1"/>
    </source>
</evidence>
<proteinExistence type="inferred from homology"/>
<dbReference type="InterPro" id="IPR016039">
    <property type="entry name" value="Thiolase-like"/>
</dbReference>
<feature type="region of interest" description="Disordered" evidence="4">
    <location>
        <begin position="1"/>
        <end position="26"/>
    </location>
</feature>
<dbReference type="GO" id="GO:0016747">
    <property type="term" value="F:acyltransferase activity, transferring groups other than amino-acyl groups"/>
    <property type="evidence" value="ECO:0007669"/>
    <property type="project" value="InterPro"/>
</dbReference>
<dbReference type="SUPFAM" id="SSF53901">
    <property type="entry name" value="Thiolase-like"/>
    <property type="match status" value="2"/>
</dbReference>
<dbReference type="InterPro" id="IPR012328">
    <property type="entry name" value="Chalcone/stilbene_synt_C"/>
</dbReference>
<organism evidence="5 6">
    <name type="scientific">Pyricularia oryzae</name>
    <name type="common">Rice blast fungus</name>
    <name type="synonym">Magnaporthe oryzae</name>
    <dbReference type="NCBI Taxonomy" id="318829"/>
    <lineage>
        <taxon>Eukaryota</taxon>
        <taxon>Fungi</taxon>
        <taxon>Dikarya</taxon>
        <taxon>Ascomycota</taxon>
        <taxon>Pezizomycotina</taxon>
        <taxon>Sordariomycetes</taxon>
        <taxon>Sordariomycetidae</taxon>
        <taxon>Magnaporthales</taxon>
        <taxon>Pyriculariaceae</taxon>
        <taxon>Pyricularia</taxon>
    </lineage>
</organism>
<keyword evidence="3" id="KW-0012">Acyltransferase</keyword>
<dbReference type="Pfam" id="PF02797">
    <property type="entry name" value="Chal_sti_synt_C"/>
    <property type="match status" value="1"/>
</dbReference>
<dbReference type="Pfam" id="PF00195">
    <property type="entry name" value="Chal_sti_synt_N"/>
    <property type="match status" value="1"/>
</dbReference>